<proteinExistence type="predicted"/>
<organism evidence="1 2">
    <name type="scientific">Phormidium pseudopriestleyi FRX01</name>
    <dbReference type="NCBI Taxonomy" id="1759528"/>
    <lineage>
        <taxon>Bacteria</taxon>
        <taxon>Bacillati</taxon>
        <taxon>Cyanobacteriota</taxon>
        <taxon>Cyanophyceae</taxon>
        <taxon>Oscillatoriophycideae</taxon>
        <taxon>Oscillatoriales</taxon>
        <taxon>Oscillatoriaceae</taxon>
        <taxon>Phormidium</taxon>
    </lineage>
</organism>
<accession>A0ABS3FS15</accession>
<evidence type="ECO:0000313" key="1">
    <source>
        <dbReference type="EMBL" id="MBO0349906.1"/>
    </source>
</evidence>
<name>A0ABS3FS15_9CYAN</name>
<reference evidence="1 2" key="1">
    <citation type="submission" date="2021-03" db="EMBL/GenBank/DDBJ databases">
        <title>Metabolic Capacity of the Antarctic Cyanobacterium Phormidium pseudopriestleyi that Sustains Oxygenic Photosynthesis in the Presence of Hydrogen Sulfide.</title>
        <authorList>
            <person name="Lumian J.E."/>
            <person name="Jungblut A.D."/>
            <person name="Dillon M.L."/>
            <person name="Hawes I."/>
            <person name="Doran P.T."/>
            <person name="Mackey T.J."/>
            <person name="Dick G.J."/>
            <person name="Grettenberger C.L."/>
            <person name="Sumner D.Y."/>
        </authorList>
    </citation>
    <scope>NUCLEOTIDE SEQUENCE [LARGE SCALE GENOMIC DNA]</scope>
    <source>
        <strain evidence="1 2">FRX01</strain>
    </source>
</reference>
<dbReference type="RefSeq" id="WP_207088410.1">
    <property type="nucleotide sequence ID" value="NZ_JAFLQW010000332.1"/>
</dbReference>
<gene>
    <name evidence="1" type="ORF">J0895_12435</name>
</gene>
<dbReference type="EMBL" id="JAFLQW010000332">
    <property type="protein sequence ID" value="MBO0349906.1"/>
    <property type="molecule type" value="Genomic_DNA"/>
</dbReference>
<sequence length="66" mass="7845">MVIQGNFYKLTISEIFCQIWRSGKITYLERWGLMSALLKDSLTEDEMDAINRLLHAVRRGWLRVEE</sequence>
<evidence type="ECO:0000313" key="2">
    <source>
        <dbReference type="Proteomes" id="UP000664844"/>
    </source>
</evidence>
<keyword evidence="2" id="KW-1185">Reference proteome</keyword>
<comment type="caution">
    <text evidence="1">The sequence shown here is derived from an EMBL/GenBank/DDBJ whole genome shotgun (WGS) entry which is preliminary data.</text>
</comment>
<protein>
    <submittedName>
        <fullName evidence="1">Uncharacterized protein</fullName>
    </submittedName>
</protein>
<dbReference type="Proteomes" id="UP000664844">
    <property type="component" value="Unassembled WGS sequence"/>
</dbReference>